<evidence type="ECO:0000256" key="1">
    <source>
        <dbReference type="SAM" id="MobiDB-lite"/>
    </source>
</evidence>
<dbReference type="Proteomes" id="UP000015106">
    <property type="component" value="Chromosome 4"/>
</dbReference>
<reference evidence="3" key="1">
    <citation type="journal article" date="2013" name="Nature">
        <title>Draft genome of the wheat A-genome progenitor Triticum urartu.</title>
        <authorList>
            <person name="Ling H.Q."/>
            <person name="Zhao S."/>
            <person name="Liu D."/>
            <person name="Wang J."/>
            <person name="Sun H."/>
            <person name="Zhang C."/>
            <person name="Fan H."/>
            <person name="Li D."/>
            <person name="Dong L."/>
            <person name="Tao Y."/>
            <person name="Gao C."/>
            <person name="Wu H."/>
            <person name="Li Y."/>
            <person name="Cui Y."/>
            <person name="Guo X."/>
            <person name="Zheng S."/>
            <person name="Wang B."/>
            <person name="Yu K."/>
            <person name="Liang Q."/>
            <person name="Yang W."/>
            <person name="Lou X."/>
            <person name="Chen J."/>
            <person name="Feng M."/>
            <person name="Jian J."/>
            <person name="Zhang X."/>
            <person name="Luo G."/>
            <person name="Jiang Y."/>
            <person name="Liu J."/>
            <person name="Wang Z."/>
            <person name="Sha Y."/>
            <person name="Zhang B."/>
            <person name="Wu H."/>
            <person name="Tang D."/>
            <person name="Shen Q."/>
            <person name="Xue P."/>
            <person name="Zou S."/>
            <person name="Wang X."/>
            <person name="Liu X."/>
            <person name="Wang F."/>
            <person name="Yang Y."/>
            <person name="An X."/>
            <person name="Dong Z."/>
            <person name="Zhang K."/>
            <person name="Zhang X."/>
            <person name="Luo M.C."/>
            <person name="Dvorak J."/>
            <person name="Tong Y."/>
            <person name="Wang J."/>
            <person name="Yang H."/>
            <person name="Li Z."/>
            <person name="Wang D."/>
            <person name="Zhang A."/>
            <person name="Wang J."/>
        </authorList>
    </citation>
    <scope>NUCLEOTIDE SEQUENCE</scope>
    <source>
        <strain evidence="3">cv. G1812</strain>
    </source>
</reference>
<evidence type="ECO:0000313" key="2">
    <source>
        <dbReference type="EnsemblPlants" id="TuG1812G0400001547.01.T08"/>
    </source>
</evidence>
<proteinExistence type="predicted"/>
<protein>
    <submittedName>
        <fullName evidence="2">Uncharacterized protein</fullName>
    </submittedName>
</protein>
<dbReference type="AlphaFoldDB" id="A0A8R7Q3G6"/>
<reference evidence="2" key="3">
    <citation type="submission" date="2022-06" db="UniProtKB">
        <authorList>
            <consortium name="EnsemblPlants"/>
        </authorList>
    </citation>
    <scope>IDENTIFICATION</scope>
</reference>
<name>A0A8R7Q3G6_TRIUA</name>
<sequence length="57" mass="6592">MRPIRGIGEEEDEGMSSAPAPGFQEWTSLHIVQRTWMEIMEKTLVHPHTNIISFLQE</sequence>
<feature type="region of interest" description="Disordered" evidence="1">
    <location>
        <begin position="1"/>
        <end position="22"/>
    </location>
</feature>
<organism evidence="2 3">
    <name type="scientific">Triticum urartu</name>
    <name type="common">Red wild einkorn</name>
    <name type="synonym">Crithodium urartu</name>
    <dbReference type="NCBI Taxonomy" id="4572"/>
    <lineage>
        <taxon>Eukaryota</taxon>
        <taxon>Viridiplantae</taxon>
        <taxon>Streptophyta</taxon>
        <taxon>Embryophyta</taxon>
        <taxon>Tracheophyta</taxon>
        <taxon>Spermatophyta</taxon>
        <taxon>Magnoliopsida</taxon>
        <taxon>Liliopsida</taxon>
        <taxon>Poales</taxon>
        <taxon>Poaceae</taxon>
        <taxon>BOP clade</taxon>
        <taxon>Pooideae</taxon>
        <taxon>Triticodae</taxon>
        <taxon>Triticeae</taxon>
        <taxon>Triticinae</taxon>
        <taxon>Triticum</taxon>
    </lineage>
</organism>
<keyword evidence="3" id="KW-1185">Reference proteome</keyword>
<accession>A0A8R7Q3G6</accession>
<reference evidence="2" key="2">
    <citation type="submission" date="2018-03" db="EMBL/GenBank/DDBJ databases">
        <title>The Triticum urartu genome reveals the dynamic nature of wheat genome evolution.</title>
        <authorList>
            <person name="Ling H."/>
            <person name="Ma B."/>
            <person name="Shi X."/>
            <person name="Liu H."/>
            <person name="Dong L."/>
            <person name="Sun H."/>
            <person name="Cao Y."/>
            <person name="Gao Q."/>
            <person name="Zheng S."/>
            <person name="Li Y."/>
            <person name="Yu Y."/>
            <person name="Du H."/>
            <person name="Qi M."/>
            <person name="Li Y."/>
            <person name="Yu H."/>
            <person name="Cui Y."/>
            <person name="Wang N."/>
            <person name="Chen C."/>
            <person name="Wu H."/>
            <person name="Zhao Y."/>
            <person name="Zhang J."/>
            <person name="Li Y."/>
            <person name="Zhou W."/>
            <person name="Zhang B."/>
            <person name="Hu W."/>
            <person name="Eijk M."/>
            <person name="Tang J."/>
            <person name="Witsenboer H."/>
            <person name="Zhao S."/>
            <person name="Li Z."/>
            <person name="Zhang A."/>
            <person name="Wang D."/>
            <person name="Liang C."/>
        </authorList>
    </citation>
    <scope>NUCLEOTIDE SEQUENCE [LARGE SCALE GENOMIC DNA]</scope>
    <source>
        <strain evidence="2">cv. G1812</strain>
    </source>
</reference>
<dbReference type="EnsemblPlants" id="TuG1812G0400001547.01.T08">
    <property type="protein sequence ID" value="TuG1812G0400001547.01.T08"/>
    <property type="gene ID" value="TuG1812G0400001547.01"/>
</dbReference>
<dbReference type="Gramene" id="TuG1812G0400001547.01.T08">
    <property type="protein sequence ID" value="TuG1812G0400001547.01.T08"/>
    <property type="gene ID" value="TuG1812G0400001547.01"/>
</dbReference>
<evidence type="ECO:0000313" key="3">
    <source>
        <dbReference type="Proteomes" id="UP000015106"/>
    </source>
</evidence>